<dbReference type="InterPro" id="IPR020084">
    <property type="entry name" value="NUDIX_hydrolase_CS"/>
</dbReference>
<comment type="similarity">
    <text evidence="2 4">Belongs to the Nudix hydrolase family.</text>
</comment>
<name>A0ABW7A708_9ACTN</name>
<dbReference type="InterPro" id="IPR015797">
    <property type="entry name" value="NUDIX_hydrolase-like_dom_sf"/>
</dbReference>
<dbReference type="InterPro" id="IPR000086">
    <property type="entry name" value="NUDIX_hydrolase_dom"/>
</dbReference>
<dbReference type="RefSeq" id="WP_393163563.1">
    <property type="nucleotide sequence ID" value="NZ_JBICRM010000004.1"/>
</dbReference>
<organism evidence="6 7">
    <name type="scientific">Nonomuraea marmarensis</name>
    <dbReference type="NCBI Taxonomy" id="3351344"/>
    <lineage>
        <taxon>Bacteria</taxon>
        <taxon>Bacillati</taxon>
        <taxon>Actinomycetota</taxon>
        <taxon>Actinomycetes</taxon>
        <taxon>Streptosporangiales</taxon>
        <taxon>Streptosporangiaceae</taxon>
        <taxon>Nonomuraea</taxon>
    </lineage>
</organism>
<evidence type="ECO:0000313" key="7">
    <source>
        <dbReference type="Proteomes" id="UP001603978"/>
    </source>
</evidence>
<evidence type="ECO:0000259" key="5">
    <source>
        <dbReference type="PROSITE" id="PS51462"/>
    </source>
</evidence>
<dbReference type="GO" id="GO:0016787">
    <property type="term" value="F:hydrolase activity"/>
    <property type="evidence" value="ECO:0007669"/>
    <property type="project" value="UniProtKB-KW"/>
</dbReference>
<evidence type="ECO:0000256" key="4">
    <source>
        <dbReference type="RuleBase" id="RU003476"/>
    </source>
</evidence>
<dbReference type="Gene3D" id="3.90.79.10">
    <property type="entry name" value="Nucleoside Triphosphate Pyrophosphohydrolase"/>
    <property type="match status" value="1"/>
</dbReference>
<dbReference type="PROSITE" id="PS00893">
    <property type="entry name" value="NUDIX_BOX"/>
    <property type="match status" value="1"/>
</dbReference>
<dbReference type="InterPro" id="IPR020476">
    <property type="entry name" value="Nudix_hydrolase"/>
</dbReference>
<dbReference type="Pfam" id="PF00293">
    <property type="entry name" value="NUDIX"/>
    <property type="match status" value="1"/>
</dbReference>
<dbReference type="PRINTS" id="PR00502">
    <property type="entry name" value="NUDIXFAMILY"/>
</dbReference>
<feature type="domain" description="Nudix hydrolase" evidence="5">
    <location>
        <begin position="12"/>
        <end position="147"/>
    </location>
</feature>
<dbReference type="CDD" id="cd02883">
    <property type="entry name" value="NUDIX_Hydrolase"/>
    <property type="match status" value="1"/>
</dbReference>
<reference evidence="6 7" key="1">
    <citation type="submission" date="2024-10" db="EMBL/GenBank/DDBJ databases">
        <authorList>
            <person name="Topkara A.R."/>
            <person name="Saygin H."/>
        </authorList>
    </citation>
    <scope>NUCLEOTIDE SEQUENCE [LARGE SCALE GENOMIC DNA]</scope>
    <source>
        <strain evidence="6 7">M3C6</strain>
    </source>
</reference>
<dbReference type="EMBL" id="JBICRM010000004">
    <property type="protein sequence ID" value="MFG1703126.1"/>
    <property type="molecule type" value="Genomic_DNA"/>
</dbReference>
<keyword evidence="3 4" id="KW-0378">Hydrolase</keyword>
<evidence type="ECO:0000313" key="6">
    <source>
        <dbReference type="EMBL" id="MFG1703126.1"/>
    </source>
</evidence>
<dbReference type="PANTHER" id="PTHR43046:SF14">
    <property type="entry name" value="MUTT_NUDIX FAMILY PROTEIN"/>
    <property type="match status" value="1"/>
</dbReference>
<dbReference type="PROSITE" id="PS51462">
    <property type="entry name" value="NUDIX"/>
    <property type="match status" value="1"/>
</dbReference>
<dbReference type="PANTHER" id="PTHR43046">
    <property type="entry name" value="GDP-MANNOSE MANNOSYL HYDROLASE"/>
    <property type="match status" value="1"/>
</dbReference>
<evidence type="ECO:0000256" key="3">
    <source>
        <dbReference type="ARBA" id="ARBA00022801"/>
    </source>
</evidence>
<comment type="cofactor">
    <cofactor evidence="1">
        <name>Mg(2+)</name>
        <dbReference type="ChEBI" id="CHEBI:18420"/>
    </cofactor>
</comment>
<protein>
    <submittedName>
        <fullName evidence="6">NUDIX hydrolase</fullName>
    </submittedName>
</protein>
<sequence length="158" mass="17400">MVDLTDVMITKELRVAAYAICVEDGKILLARWVGPGGDKHWTLPGGGIEHAEDPVDAAIREVEEETGYTVAVETLLGMDTVRRRHPRGPGREADFHGLRIVYEGRIIGGTLRPEIGGSTDLAAWMELDRVAELQRADVVDVGLELHRVRPQNGRIARS</sequence>
<gene>
    <name evidence="6" type="ORF">ACFLIM_08025</name>
</gene>
<evidence type="ECO:0000256" key="2">
    <source>
        <dbReference type="ARBA" id="ARBA00005582"/>
    </source>
</evidence>
<comment type="caution">
    <text evidence="6">The sequence shown here is derived from an EMBL/GenBank/DDBJ whole genome shotgun (WGS) entry which is preliminary data.</text>
</comment>
<dbReference type="SUPFAM" id="SSF55811">
    <property type="entry name" value="Nudix"/>
    <property type="match status" value="1"/>
</dbReference>
<keyword evidence="7" id="KW-1185">Reference proteome</keyword>
<accession>A0ABW7A708</accession>
<evidence type="ECO:0000256" key="1">
    <source>
        <dbReference type="ARBA" id="ARBA00001946"/>
    </source>
</evidence>
<dbReference type="Proteomes" id="UP001603978">
    <property type="component" value="Unassembled WGS sequence"/>
</dbReference>
<proteinExistence type="inferred from homology"/>